<keyword evidence="4" id="KW-1185">Reference proteome</keyword>
<proteinExistence type="inferred from homology"/>
<gene>
    <name evidence="3" type="ORF">PQU93_00090</name>
</gene>
<evidence type="ECO:0000259" key="2">
    <source>
        <dbReference type="Pfam" id="PF01878"/>
    </source>
</evidence>
<accession>A0ABT5HZR9</accession>
<evidence type="ECO:0000313" key="4">
    <source>
        <dbReference type="Proteomes" id="UP001221566"/>
    </source>
</evidence>
<reference evidence="3 4" key="1">
    <citation type="submission" date="2023-01" db="EMBL/GenBank/DDBJ databases">
        <title>Novel species of the genus Vogesella isolated from rivers.</title>
        <authorList>
            <person name="Lu H."/>
        </authorList>
    </citation>
    <scope>NUCLEOTIDE SEQUENCE [LARGE SCALE GENOMIC DNA]</scope>
    <source>
        <strain evidence="3 4">SH7W</strain>
    </source>
</reference>
<name>A0ABT5HZR9_VOGIN</name>
<feature type="domain" description="EVE" evidence="2">
    <location>
        <begin position="4"/>
        <end position="135"/>
    </location>
</feature>
<evidence type="ECO:0000256" key="1">
    <source>
        <dbReference type="HAMAP-Rule" id="MF_00771"/>
    </source>
</evidence>
<comment type="caution">
    <text evidence="3">The sequence shown here is derived from an EMBL/GenBank/DDBJ whole genome shotgun (WGS) entry which is preliminary data.</text>
</comment>
<comment type="similarity">
    <text evidence="1">Belongs to the UPF0310 family.</text>
</comment>
<dbReference type="InterPro" id="IPR015947">
    <property type="entry name" value="PUA-like_sf"/>
</dbReference>
<organism evidence="3 4">
    <name type="scientific">Vogesella indigofera</name>
    <name type="common">Pseudomonas indigofera</name>
    <dbReference type="NCBI Taxonomy" id="45465"/>
    <lineage>
        <taxon>Bacteria</taxon>
        <taxon>Pseudomonadati</taxon>
        <taxon>Pseudomonadota</taxon>
        <taxon>Betaproteobacteria</taxon>
        <taxon>Neisseriales</taxon>
        <taxon>Chromobacteriaceae</taxon>
        <taxon>Vogesella</taxon>
    </lineage>
</organism>
<dbReference type="NCBIfam" id="NF002616">
    <property type="entry name" value="PRK02268.1-2"/>
    <property type="match status" value="1"/>
</dbReference>
<evidence type="ECO:0000313" key="3">
    <source>
        <dbReference type="EMBL" id="MDC7689185.1"/>
    </source>
</evidence>
<sequence length="160" mass="17081">MSRRYWIGVACREHVARGVDGGFAQLCHGKAAPLARMAAGDGLVYYSPVEVLGGKTPCQAFTAIGSVCAGAPYRVSLGEHFRPWRRDVAFVAAQAAPIRPLLTQLAFITDPARWGYPLRFGQLQISAADFQLIAAAMQAALPTALPPAPAYPLFDESPAP</sequence>
<dbReference type="RefSeq" id="WP_272801926.1">
    <property type="nucleotide sequence ID" value="NZ_JAQQKY010000001.1"/>
</dbReference>
<dbReference type="InterPro" id="IPR022996">
    <property type="entry name" value="UPF0310"/>
</dbReference>
<dbReference type="CDD" id="cd21132">
    <property type="entry name" value="EVE-like"/>
    <property type="match status" value="1"/>
</dbReference>
<protein>
    <recommendedName>
        <fullName evidence="1">UPF0310 protein PQU93_00090</fullName>
    </recommendedName>
</protein>
<dbReference type="Gene3D" id="3.10.590.10">
    <property type="entry name" value="ph1033 like domains"/>
    <property type="match status" value="1"/>
</dbReference>
<dbReference type="Proteomes" id="UP001221566">
    <property type="component" value="Unassembled WGS sequence"/>
</dbReference>
<dbReference type="EMBL" id="JAQQKY010000001">
    <property type="protein sequence ID" value="MDC7689185.1"/>
    <property type="molecule type" value="Genomic_DNA"/>
</dbReference>
<dbReference type="SUPFAM" id="SSF88697">
    <property type="entry name" value="PUA domain-like"/>
    <property type="match status" value="1"/>
</dbReference>
<dbReference type="Pfam" id="PF01878">
    <property type="entry name" value="EVE"/>
    <property type="match status" value="1"/>
</dbReference>
<dbReference type="HAMAP" id="MF_00771">
    <property type="entry name" value="UPF0310"/>
    <property type="match status" value="1"/>
</dbReference>
<dbReference type="InterPro" id="IPR002740">
    <property type="entry name" value="EVE_domain"/>
</dbReference>